<protein>
    <submittedName>
        <fullName evidence="1">Uncharacterized protein</fullName>
    </submittedName>
</protein>
<organism evidence="1 2">
    <name type="scientific">Neisseria sicca ATCC 29256</name>
    <dbReference type="NCBI Taxonomy" id="547045"/>
    <lineage>
        <taxon>Bacteria</taxon>
        <taxon>Pseudomonadati</taxon>
        <taxon>Pseudomonadota</taxon>
        <taxon>Betaproteobacteria</taxon>
        <taxon>Neisseriales</taxon>
        <taxon>Neisseriaceae</taxon>
        <taxon>Neisseria</taxon>
    </lineage>
</organism>
<evidence type="ECO:0000313" key="1">
    <source>
        <dbReference type="EMBL" id="EET43747.1"/>
    </source>
</evidence>
<dbReference type="EMBL" id="ACKO02000016">
    <property type="protein sequence ID" value="EET43747.1"/>
    <property type="molecule type" value="Genomic_DNA"/>
</dbReference>
<evidence type="ECO:0000313" key="2">
    <source>
        <dbReference type="Proteomes" id="UP000005365"/>
    </source>
</evidence>
<dbReference type="Proteomes" id="UP000005365">
    <property type="component" value="Unassembled WGS sequence"/>
</dbReference>
<gene>
    <name evidence="1" type="ORF">NEISICOT_02508</name>
</gene>
<reference evidence="1" key="1">
    <citation type="submission" date="2009-07" db="EMBL/GenBank/DDBJ databases">
        <authorList>
            <person name="Weinstock G."/>
            <person name="Sodergren E."/>
            <person name="Clifton S."/>
            <person name="Fulton L."/>
            <person name="Fulton B."/>
            <person name="Courtney L."/>
            <person name="Fronick C."/>
            <person name="Harrison M."/>
            <person name="Strong C."/>
            <person name="Farmer C."/>
            <person name="Delahaunty K."/>
            <person name="Markovic C."/>
            <person name="Hall O."/>
            <person name="Minx P."/>
            <person name="Tomlinson C."/>
            <person name="Mitreva M."/>
            <person name="Nelson J."/>
            <person name="Hou S."/>
            <person name="Wollam A."/>
            <person name="Pepin K.H."/>
            <person name="Johnson M."/>
            <person name="Bhonagiri V."/>
            <person name="Nash W.E."/>
            <person name="Warren W."/>
            <person name="Chinwalla A."/>
            <person name="Mardis E.R."/>
            <person name="Wilson R.K."/>
        </authorList>
    </citation>
    <scope>NUCLEOTIDE SEQUENCE [LARGE SCALE GENOMIC DNA]</scope>
    <source>
        <strain evidence="1">ATCC 29256</strain>
    </source>
</reference>
<dbReference type="AlphaFoldDB" id="C6M7J9"/>
<proteinExistence type="predicted"/>
<name>C6M7J9_NEISI</name>
<keyword evidence="2" id="KW-1185">Reference proteome</keyword>
<comment type="caution">
    <text evidence="1">The sequence shown here is derived from an EMBL/GenBank/DDBJ whole genome shotgun (WGS) entry which is preliminary data.</text>
</comment>
<sequence length="39" mass="4793">MRRWVTPRQRRLRLIRKHPILDSSEAETRFLFIREGALS</sequence>
<accession>C6M7J9</accession>